<dbReference type="InterPro" id="IPR031468">
    <property type="entry name" value="SMP_LBD"/>
</dbReference>
<evidence type="ECO:0000313" key="12">
    <source>
        <dbReference type="Proteomes" id="UP001479436"/>
    </source>
</evidence>
<protein>
    <submittedName>
        <fullName evidence="11">Mitochondrial distribution and morphology protein 12</fullName>
    </submittedName>
</protein>
<keyword evidence="5" id="KW-0445">Lipid transport</keyword>
<feature type="region of interest" description="Disordered" evidence="9">
    <location>
        <begin position="111"/>
        <end position="168"/>
    </location>
</feature>
<evidence type="ECO:0000256" key="1">
    <source>
        <dbReference type="ARBA" id="ARBA00004370"/>
    </source>
</evidence>
<feature type="non-terminal residue" evidence="11">
    <location>
        <position position="168"/>
    </location>
</feature>
<accession>A0ABR2VUI5</accession>
<comment type="subcellular location">
    <subcellularLocation>
        <location evidence="1">Membrane</location>
    </subcellularLocation>
</comment>
<keyword evidence="7" id="KW-0496">Mitochondrion</keyword>
<keyword evidence="3" id="KW-1000">Mitochondrion outer membrane</keyword>
<keyword evidence="12" id="KW-1185">Reference proteome</keyword>
<dbReference type="PANTHER" id="PTHR28204">
    <property type="entry name" value="MITOCHONDRIAL DISTRIBUTION AND MORPHOLOGY PROTEIN 12"/>
    <property type="match status" value="1"/>
</dbReference>
<evidence type="ECO:0000256" key="9">
    <source>
        <dbReference type="SAM" id="MobiDB-lite"/>
    </source>
</evidence>
<evidence type="ECO:0000256" key="2">
    <source>
        <dbReference type="ARBA" id="ARBA00022448"/>
    </source>
</evidence>
<keyword evidence="8" id="KW-0472">Membrane</keyword>
<dbReference type="Proteomes" id="UP001479436">
    <property type="component" value="Unassembled WGS sequence"/>
</dbReference>
<feature type="compositionally biased region" description="Polar residues" evidence="9">
    <location>
        <begin position="140"/>
        <end position="158"/>
    </location>
</feature>
<dbReference type="PANTHER" id="PTHR28204:SF1">
    <property type="entry name" value="MITOCHONDRIAL DISTRIBUTION AND MORPHOLOGY PROTEIN 12"/>
    <property type="match status" value="1"/>
</dbReference>
<evidence type="ECO:0000313" key="11">
    <source>
        <dbReference type="EMBL" id="KAK9702879.1"/>
    </source>
</evidence>
<evidence type="ECO:0000256" key="6">
    <source>
        <dbReference type="ARBA" id="ARBA00023121"/>
    </source>
</evidence>
<dbReference type="EMBL" id="JASJQH010007686">
    <property type="protein sequence ID" value="KAK9702879.1"/>
    <property type="molecule type" value="Genomic_DNA"/>
</dbReference>
<gene>
    <name evidence="11" type="primary">MDM12_3</name>
    <name evidence="11" type="ORF">K7432_011022</name>
</gene>
<comment type="caution">
    <text evidence="11">The sequence shown here is derived from an EMBL/GenBank/DDBJ whole genome shotgun (WGS) entry which is preliminary data.</text>
</comment>
<sequence>MSFEIFWEKLDGEIASSVQEKFNNFFSKVKRPSFLGPIEVSEFNFGSVPPVIEMVDIADPFPEFYWTDEEEEEEEYDCSLADRLSETDSFHDNSSIGGDTASHLSFSSSQRFSHPRYHPGDFSRNPETFSDDGYYGIHNISGQYSHRSGPSTRSSPILPTSIPRNHAP</sequence>
<evidence type="ECO:0000256" key="8">
    <source>
        <dbReference type="ARBA" id="ARBA00023136"/>
    </source>
</evidence>
<evidence type="ECO:0000256" key="3">
    <source>
        <dbReference type="ARBA" id="ARBA00022787"/>
    </source>
</evidence>
<dbReference type="InterPro" id="IPR027532">
    <property type="entry name" value="Mdm12"/>
</dbReference>
<evidence type="ECO:0000256" key="4">
    <source>
        <dbReference type="ARBA" id="ARBA00022824"/>
    </source>
</evidence>
<organism evidence="11 12">
    <name type="scientific">Basidiobolus ranarum</name>
    <dbReference type="NCBI Taxonomy" id="34480"/>
    <lineage>
        <taxon>Eukaryota</taxon>
        <taxon>Fungi</taxon>
        <taxon>Fungi incertae sedis</taxon>
        <taxon>Zoopagomycota</taxon>
        <taxon>Entomophthoromycotina</taxon>
        <taxon>Basidiobolomycetes</taxon>
        <taxon>Basidiobolales</taxon>
        <taxon>Basidiobolaceae</taxon>
        <taxon>Basidiobolus</taxon>
    </lineage>
</organism>
<feature type="domain" description="SMP-LTD" evidence="10">
    <location>
        <begin position="1"/>
        <end position="168"/>
    </location>
</feature>
<keyword evidence="6" id="KW-0446">Lipid-binding</keyword>
<keyword evidence="2" id="KW-0813">Transport</keyword>
<keyword evidence="4" id="KW-0256">Endoplasmic reticulum</keyword>
<reference evidence="11 12" key="1">
    <citation type="submission" date="2023-04" db="EMBL/GenBank/DDBJ databases">
        <title>Genome of Basidiobolus ranarum AG-B5.</title>
        <authorList>
            <person name="Stajich J.E."/>
            <person name="Carter-House D."/>
            <person name="Gryganskyi A."/>
        </authorList>
    </citation>
    <scope>NUCLEOTIDE SEQUENCE [LARGE SCALE GENOMIC DNA]</scope>
    <source>
        <strain evidence="11 12">AG-B5</strain>
    </source>
</reference>
<evidence type="ECO:0000256" key="7">
    <source>
        <dbReference type="ARBA" id="ARBA00023128"/>
    </source>
</evidence>
<proteinExistence type="predicted"/>
<evidence type="ECO:0000259" key="10">
    <source>
        <dbReference type="PROSITE" id="PS51847"/>
    </source>
</evidence>
<name>A0ABR2VUI5_9FUNG</name>
<evidence type="ECO:0000256" key="5">
    <source>
        <dbReference type="ARBA" id="ARBA00023055"/>
    </source>
</evidence>
<dbReference type="Pfam" id="PF26544">
    <property type="entry name" value="Mdm12"/>
    <property type="match status" value="1"/>
</dbReference>
<dbReference type="PROSITE" id="PS51847">
    <property type="entry name" value="SMP"/>
    <property type="match status" value="1"/>
</dbReference>